<dbReference type="SUPFAM" id="SSF51182">
    <property type="entry name" value="RmlC-like cupins"/>
    <property type="match status" value="1"/>
</dbReference>
<dbReference type="GO" id="GO:0005829">
    <property type="term" value="C:cytosol"/>
    <property type="evidence" value="ECO:0007669"/>
    <property type="project" value="TreeGrafter"/>
</dbReference>
<organism evidence="1">
    <name type="scientific">marine sediment metagenome</name>
    <dbReference type="NCBI Taxonomy" id="412755"/>
    <lineage>
        <taxon>unclassified sequences</taxon>
        <taxon>metagenomes</taxon>
        <taxon>ecological metagenomes</taxon>
    </lineage>
</organism>
<protein>
    <recommendedName>
        <fullName evidence="2">Sugar 3,4-ketoisomerase QdtA cupin domain-containing protein</fullName>
    </recommendedName>
</protein>
<dbReference type="InterPro" id="IPR011051">
    <property type="entry name" value="RmlC_Cupin_sf"/>
</dbReference>
<gene>
    <name evidence="1" type="ORF">LCGC14_1347480</name>
</gene>
<dbReference type="InterPro" id="IPR014710">
    <property type="entry name" value="RmlC-like_jellyroll"/>
</dbReference>
<dbReference type="Gene3D" id="2.60.120.10">
    <property type="entry name" value="Jelly Rolls"/>
    <property type="match status" value="1"/>
</dbReference>
<dbReference type="AlphaFoldDB" id="A0A0F9MSL8"/>
<dbReference type="InterPro" id="IPR000888">
    <property type="entry name" value="RmlC-like"/>
</dbReference>
<dbReference type="EMBL" id="LAZR01008301">
    <property type="protein sequence ID" value="KKM79685.1"/>
    <property type="molecule type" value="Genomic_DNA"/>
</dbReference>
<proteinExistence type="predicted"/>
<sequence>MEQKVKIYSHVIIGQSEINPKPNIDGVYVADLKIFTDERGSVMKMIEDTEKTYLYGGGISRRVEEIYFSTVNPGVVKAWHGHKKMTLNYACVLGEVMIGLCDLRVGKTFGNTMRIHLDTIDNYKLLTVPPGVWNGYRSMNDKPAMIANAASLVYSDDDIERIHPRDLPIFFDWGPYEVAG</sequence>
<dbReference type="GO" id="GO:0008830">
    <property type="term" value="F:dTDP-4-dehydrorhamnose 3,5-epimerase activity"/>
    <property type="evidence" value="ECO:0007669"/>
    <property type="project" value="InterPro"/>
</dbReference>
<dbReference type="PANTHER" id="PTHR21047">
    <property type="entry name" value="DTDP-6-DEOXY-D-GLUCOSE-3,5 EPIMERASE"/>
    <property type="match status" value="1"/>
</dbReference>
<reference evidence="1" key="1">
    <citation type="journal article" date="2015" name="Nature">
        <title>Complex archaea that bridge the gap between prokaryotes and eukaryotes.</title>
        <authorList>
            <person name="Spang A."/>
            <person name="Saw J.H."/>
            <person name="Jorgensen S.L."/>
            <person name="Zaremba-Niedzwiedzka K."/>
            <person name="Martijn J."/>
            <person name="Lind A.E."/>
            <person name="van Eijk R."/>
            <person name="Schleper C."/>
            <person name="Guy L."/>
            <person name="Ettema T.J."/>
        </authorList>
    </citation>
    <scope>NUCLEOTIDE SEQUENCE</scope>
</reference>
<comment type="caution">
    <text evidence="1">The sequence shown here is derived from an EMBL/GenBank/DDBJ whole genome shotgun (WGS) entry which is preliminary data.</text>
</comment>
<evidence type="ECO:0000313" key="1">
    <source>
        <dbReference type="EMBL" id="KKM79685.1"/>
    </source>
</evidence>
<dbReference type="PANTHER" id="PTHR21047:SF2">
    <property type="entry name" value="THYMIDINE DIPHOSPHO-4-KETO-RHAMNOSE 3,5-EPIMERASE"/>
    <property type="match status" value="1"/>
</dbReference>
<accession>A0A0F9MSL8</accession>
<evidence type="ECO:0008006" key="2">
    <source>
        <dbReference type="Google" id="ProtNLM"/>
    </source>
</evidence>
<dbReference type="GO" id="GO:0000271">
    <property type="term" value="P:polysaccharide biosynthetic process"/>
    <property type="evidence" value="ECO:0007669"/>
    <property type="project" value="TreeGrafter"/>
</dbReference>
<name>A0A0F9MSL8_9ZZZZ</name>
<dbReference type="Pfam" id="PF00908">
    <property type="entry name" value="dTDP_sugar_isom"/>
    <property type="match status" value="1"/>
</dbReference>